<name>A0A1Q5TAE5_9BACL</name>
<dbReference type="AlphaFoldDB" id="A0A1Q5TAE5"/>
<keyword evidence="3 5" id="KW-1133">Transmembrane helix</keyword>
<evidence type="ECO:0000313" key="6">
    <source>
        <dbReference type="EMBL" id="OKO97205.1"/>
    </source>
</evidence>
<feature type="transmembrane region" description="Helical" evidence="5">
    <location>
        <begin position="27"/>
        <end position="47"/>
    </location>
</feature>
<evidence type="ECO:0000256" key="1">
    <source>
        <dbReference type="ARBA" id="ARBA00004141"/>
    </source>
</evidence>
<keyword evidence="4 5" id="KW-0472">Membrane</keyword>
<dbReference type="GO" id="GO:0009403">
    <property type="term" value="P:toxin biosynthetic process"/>
    <property type="evidence" value="ECO:0007669"/>
    <property type="project" value="InterPro"/>
</dbReference>
<organism evidence="6 7">
    <name type="scientific">Geobacillus proteiniphilus</name>
    <dbReference type="NCBI Taxonomy" id="860353"/>
    <lineage>
        <taxon>Bacteria</taxon>
        <taxon>Bacillati</taxon>
        <taxon>Bacillota</taxon>
        <taxon>Bacilli</taxon>
        <taxon>Bacillales</taxon>
        <taxon>Anoxybacillaceae</taxon>
        <taxon>Geobacillus</taxon>
    </lineage>
</organism>
<protein>
    <submittedName>
        <fullName evidence="6">Putative colicin V production protein</fullName>
    </submittedName>
</protein>
<dbReference type="PANTHER" id="PTHR37306">
    <property type="entry name" value="COLICIN V PRODUCTION PROTEIN"/>
    <property type="match status" value="1"/>
</dbReference>
<reference evidence="6 7" key="1">
    <citation type="submission" date="2016-11" db="EMBL/GenBank/DDBJ databases">
        <authorList>
            <person name="Kadnikov V."/>
            <person name="Nazina T."/>
        </authorList>
    </citation>
    <scope>NUCLEOTIDE SEQUENCE [LARGE SCALE GENOMIC DNA]</scope>
    <source>
        <strain evidence="6 7">1017</strain>
    </source>
</reference>
<feature type="transmembrane region" description="Helical" evidence="5">
    <location>
        <begin position="6"/>
        <end position="22"/>
    </location>
</feature>
<dbReference type="Proteomes" id="UP000186030">
    <property type="component" value="Unassembled WGS sequence"/>
</dbReference>
<keyword evidence="2 5" id="KW-0812">Transmembrane</keyword>
<evidence type="ECO:0000256" key="2">
    <source>
        <dbReference type="ARBA" id="ARBA00022692"/>
    </source>
</evidence>
<reference evidence="7" key="2">
    <citation type="submission" date="2017-01" db="EMBL/GenBank/DDBJ databases">
        <title>Genome sequencing and annotation of Geobacillus sp. 1017, a Hydrocarbon-Oxidizing Thermophilic Bacterium Isolated from a Heavy Oil Reservoir (China).</title>
        <authorList>
            <person name="Kadnikov V.V."/>
            <person name="Mardanov A.V."/>
            <person name="Poltaraus A.B."/>
            <person name="Sokolova D.S."/>
            <person name="Semenova E.M."/>
            <person name="Ravin N.V."/>
            <person name="Tourova T.P."/>
            <person name="Nazina T.N."/>
        </authorList>
    </citation>
    <scope>NUCLEOTIDE SEQUENCE [LARGE SCALE GENOMIC DNA]</scope>
    <source>
        <strain evidence="7">1017</strain>
    </source>
</reference>
<dbReference type="InterPro" id="IPR003825">
    <property type="entry name" value="Colicin-V_CvpA"/>
</dbReference>
<comment type="caution">
    <text evidence="6">The sequence shown here is derived from an EMBL/GenBank/DDBJ whole genome shotgun (WGS) entry which is preliminary data.</text>
</comment>
<dbReference type="PANTHER" id="PTHR37306:SF1">
    <property type="entry name" value="COLICIN V PRODUCTION PROTEIN"/>
    <property type="match status" value="1"/>
</dbReference>
<sequence>MGDAMIDVVLLFVLLLGAMIGLKRGFILQFIHMAGFFIAFFVAYKYYERLVPTLRLWIPYPTFGDPETMKLLFQSTHLDDAYYRAISFALLFFVVKIVLQIVGSMLDFVAQLPLLRSVNRLAGAALGFAEVYLLVFLLLYIGALVPIDSVQEQLQRSLMATVIVKHTPVLSEMLGNWWIHGRV</sequence>
<evidence type="ECO:0000256" key="3">
    <source>
        <dbReference type="ARBA" id="ARBA00022989"/>
    </source>
</evidence>
<feature type="transmembrane region" description="Helical" evidence="5">
    <location>
        <begin position="121"/>
        <end position="147"/>
    </location>
</feature>
<evidence type="ECO:0000256" key="5">
    <source>
        <dbReference type="SAM" id="Phobius"/>
    </source>
</evidence>
<proteinExistence type="predicted"/>
<dbReference type="GO" id="GO:0016020">
    <property type="term" value="C:membrane"/>
    <property type="evidence" value="ECO:0007669"/>
    <property type="project" value="UniProtKB-SubCell"/>
</dbReference>
<gene>
    <name evidence="6" type="ORF">BRO54_0218</name>
</gene>
<feature type="transmembrane region" description="Helical" evidence="5">
    <location>
        <begin position="81"/>
        <end position="109"/>
    </location>
</feature>
<dbReference type="EMBL" id="MQMG01000001">
    <property type="protein sequence ID" value="OKO97205.1"/>
    <property type="molecule type" value="Genomic_DNA"/>
</dbReference>
<evidence type="ECO:0000256" key="4">
    <source>
        <dbReference type="ARBA" id="ARBA00023136"/>
    </source>
</evidence>
<accession>A0A1Q5TAE5</accession>
<comment type="subcellular location">
    <subcellularLocation>
        <location evidence="1">Membrane</location>
        <topology evidence="1">Multi-pass membrane protein</topology>
    </subcellularLocation>
</comment>
<evidence type="ECO:0000313" key="7">
    <source>
        <dbReference type="Proteomes" id="UP000186030"/>
    </source>
</evidence>
<dbReference type="Pfam" id="PF02674">
    <property type="entry name" value="Colicin_V"/>
    <property type="match status" value="1"/>
</dbReference>